<comment type="caution">
    <text evidence="2">The sequence shown here is derived from an EMBL/GenBank/DDBJ whole genome shotgun (WGS) entry which is preliminary data.</text>
</comment>
<gene>
    <name evidence="2" type="ORF">CORC01_06571</name>
</gene>
<dbReference type="AlphaFoldDB" id="A0A1G4B9X5"/>
<feature type="compositionally biased region" description="Basic and acidic residues" evidence="1">
    <location>
        <begin position="17"/>
        <end position="36"/>
    </location>
</feature>
<accession>A0A1G4B9X5</accession>
<dbReference type="GeneID" id="34559721"/>
<keyword evidence="3" id="KW-1185">Reference proteome</keyword>
<dbReference type="OrthoDB" id="10593616at2759"/>
<reference evidence="2 3" key="1">
    <citation type="submission" date="2016-09" db="EMBL/GenBank/DDBJ databases">
        <authorList>
            <person name="Capua I."/>
            <person name="De Benedictis P."/>
            <person name="Joannis T."/>
            <person name="Lombin L.H."/>
            <person name="Cattoli G."/>
        </authorList>
    </citation>
    <scope>NUCLEOTIDE SEQUENCE [LARGE SCALE GENOMIC DNA]</scope>
    <source>
        <strain evidence="2 3">IMI 309357</strain>
    </source>
</reference>
<sequence length="143" mass="15494">MDDCLQKMRKPINAPETAEREGRDGSFCNRKADRPPKPTLIDSRTSCKQLAKRHRGSNVSYETVTIALSLALAGVSSASLNHEPRGIDDDSSSSIYGTLQQAIAYHVSRPGQKLPSRGEGKTCLIRSSFDCDSMPGSDVPQGD</sequence>
<protein>
    <submittedName>
        <fullName evidence="2">Uncharacterized protein</fullName>
    </submittedName>
</protein>
<organism evidence="2 3">
    <name type="scientific">Colletotrichum orchidophilum</name>
    <dbReference type="NCBI Taxonomy" id="1209926"/>
    <lineage>
        <taxon>Eukaryota</taxon>
        <taxon>Fungi</taxon>
        <taxon>Dikarya</taxon>
        <taxon>Ascomycota</taxon>
        <taxon>Pezizomycotina</taxon>
        <taxon>Sordariomycetes</taxon>
        <taxon>Hypocreomycetidae</taxon>
        <taxon>Glomerellales</taxon>
        <taxon>Glomerellaceae</taxon>
        <taxon>Colletotrichum</taxon>
    </lineage>
</organism>
<dbReference type="Proteomes" id="UP000176998">
    <property type="component" value="Unassembled WGS sequence"/>
</dbReference>
<evidence type="ECO:0000256" key="1">
    <source>
        <dbReference type="SAM" id="MobiDB-lite"/>
    </source>
</evidence>
<feature type="region of interest" description="Disordered" evidence="1">
    <location>
        <begin position="1"/>
        <end position="47"/>
    </location>
</feature>
<evidence type="ECO:0000313" key="3">
    <source>
        <dbReference type="Proteomes" id="UP000176998"/>
    </source>
</evidence>
<proteinExistence type="predicted"/>
<evidence type="ECO:0000313" key="2">
    <source>
        <dbReference type="EMBL" id="OHE98203.1"/>
    </source>
</evidence>
<dbReference type="EMBL" id="MJBS01000049">
    <property type="protein sequence ID" value="OHE98203.1"/>
    <property type="molecule type" value="Genomic_DNA"/>
</dbReference>
<dbReference type="RefSeq" id="XP_022475353.1">
    <property type="nucleotide sequence ID" value="XM_022618211.1"/>
</dbReference>
<name>A0A1G4B9X5_9PEZI</name>